<name>A0A0F8WF67_9ZZZZ</name>
<accession>A0A0F8WF67</accession>
<gene>
    <name evidence="1" type="ORF">LCGC14_3161860</name>
</gene>
<proteinExistence type="predicted"/>
<protein>
    <submittedName>
        <fullName evidence="1">Uncharacterized protein</fullName>
    </submittedName>
</protein>
<dbReference type="EMBL" id="LAZR01069913">
    <property type="protein sequence ID" value="KKK46775.1"/>
    <property type="molecule type" value="Genomic_DNA"/>
</dbReference>
<comment type="caution">
    <text evidence="1">The sequence shown here is derived from an EMBL/GenBank/DDBJ whole genome shotgun (WGS) entry which is preliminary data.</text>
</comment>
<sequence>MPNGVLTEDGRTQLDGIVAEMEANNETEANIRFVVNDFKIKYGKKKAQENGIPPLESGISGLEAGVSERPPSVVPPMLRPGRKEIFEFTPDPAIDTGWGGIKKLPAKTIPQVPLDDPEKLNKKEDFEFWNYFGRKLNIGIDRGAAAILRTPETIYDVAINGFNLLLEGADVLTGAVGIETKATKLATTEELGKMWGIENRPAKQLEAYAEIRSTIDEKYAKPIVESIAKGDYKG</sequence>
<dbReference type="AlphaFoldDB" id="A0A0F8WF67"/>
<organism evidence="1">
    <name type="scientific">marine sediment metagenome</name>
    <dbReference type="NCBI Taxonomy" id="412755"/>
    <lineage>
        <taxon>unclassified sequences</taxon>
        <taxon>metagenomes</taxon>
        <taxon>ecological metagenomes</taxon>
    </lineage>
</organism>
<reference evidence="1" key="1">
    <citation type="journal article" date="2015" name="Nature">
        <title>Complex archaea that bridge the gap between prokaryotes and eukaryotes.</title>
        <authorList>
            <person name="Spang A."/>
            <person name="Saw J.H."/>
            <person name="Jorgensen S.L."/>
            <person name="Zaremba-Niedzwiedzka K."/>
            <person name="Martijn J."/>
            <person name="Lind A.E."/>
            <person name="van Eijk R."/>
            <person name="Schleper C."/>
            <person name="Guy L."/>
            <person name="Ettema T.J."/>
        </authorList>
    </citation>
    <scope>NUCLEOTIDE SEQUENCE</scope>
</reference>
<feature type="non-terminal residue" evidence="1">
    <location>
        <position position="234"/>
    </location>
</feature>
<evidence type="ECO:0000313" key="1">
    <source>
        <dbReference type="EMBL" id="KKK46775.1"/>
    </source>
</evidence>